<feature type="region of interest" description="Disordered" evidence="1">
    <location>
        <begin position="65"/>
        <end position="97"/>
    </location>
</feature>
<proteinExistence type="predicted"/>
<dbReference type="RefSeq" id="XP_043038339.1">
    <property type="nucleotide sequence ID" value="XM_043180148.1"/>
</dbReference>
<evidence type="ECO:0000256" key="1">
    <source>
        <dbReference type="SAM" id="MobiDB-lite"/>
    </source>
</evidence>
<dbReference type="AlphaFoldDB" id="A0A9P7VRX2"/>
<feature type="compositionally biased region" description="Acidic residues" evidence="1">
    <location>
        <begin position="82"/>
        <end position="92"/>
    </location>
</feature>
<evidence type="ECO:0000313" key="2">
    <source>
        <dbReference type="EMBL" id="KAG7444839.1"/>
    </source>
</evidence>
<dbReference type="GeneID" id="66102444"/>
<accession>A0A9P7VRX2</accession>
<sequence>MSLNLALSSSSASLRAKPSLCEHRKLSDSHTDCSSSLSGCTSESSTSERVCKVEFACEQVSFQPHSTARNRPDEEMTPLPLSDDDLGDDAEPDERIKSPSLIPTNIYTKKREGRMGFGARRVTAQVRHLFFVFLPGPQPLSSHLGNTFWRSSWSRLRPFVTLLSLRRCYY</sequence>
<organism evidence="2 3">
    <name type="scientific">Guyanagaster necrorhizus</name>
    <dbReference type="NCBI Taxonomy" id="856835"/>
    <lineage>
        <taxon>Eukaryota</taxon>
        <taxon>Fungi</taxon>
        <taxon>Dikarya</taxon>
        <taxon>Basidiomycota</taxon>
        <taxon>Agaricomycotina</taxon>
        <taxon>Agaricomycetes</taxon>
        <taxon>Agaricomycetidae</taxon>
        <taxon>Agaricales</taxon>
        <taxon>Marasmiineae</taxon>
        <taxon>Physalacriaceae</taxon>
        <taxon>Guyanagaster</taxon>
    </lineage>
</organism>
<dbReference type="EMBL" id="MU250539">
    <property type="protein sequence ID" value="KAG7444839.1"/>
    <property type="molecule type" value="Genomic_DNA"/>
</dbReference>
<name>A0A9P7VRX2_9AGAR</name>
<reference evidence="2" key="1">
    <citation type="submission" date="2020-11" db="EMBL/GenBank/DDBJ databases">
        <title>Adaptations for nitrogen fixation in a non-lichenized fungal sporocarp promotes dispersal by wood-feeding termites.</title>
        <authorList>
            <consortium name="DOE Joint Genome Institute"/>
            <person name="Koch R.A."/>
            <person name="Yoon G."/>
            <person name="Arayal U."/>
            <person name="Lail K."/>
            <person name="Amirebrahimi M."/>
            <person name="Labutti K."/>
            <person name="Lipzen A."/>
            <person name="Riley R."/>
            <person name="Barry K."/>
            <person name="Henrissat B."/>
            <person name="Grigoriev I.V."/>
            <person name="Herr J.R."/>
            <person name="Aime M.C."/>
        </authorList>
    </citation>
    <scope>NUCLEOTIDE SEQUENCE</scope>
    <source>
        <strain evidence="2">MCA 3950</strain>
    </source>
</reference>
<protein>
    <submittedName>
        <fullName evidence="2">Uncharacterized protein</fullName>
    </submittedName>
</protein>
<evidence type="ECO:0000313" key="3">
    <source>
        <dbReference type="Proteomes" id="UP000812287"/>
    </source>
</evidence>
<comment type="caution">
    <text evidence="2">The sequence shown here is derived from an EMBL/GenBank/DDBJ whole genome shotgun (WGS) entry which is preliminary data.</text>
</comment>
<gene>
    <name evidence="2" type="ORF">BT62DRAFT_229701</name>
</gene>
<keyword evidence="3" id="KW-1185">Reference proteome</keyword>
<dbReference type="Proteomes" id="UP000812287">
    <property type="component" value="Unassembled WGS sequence"/>
</dbReference>